<protein>
    <submittedName>
        <fullName evidence="6">Carbohydrate kinase</fullName>
    </submittedName>
</protein>
<dbReference type="CDD" id="cd07770">
    <property type="entry name" value="ASKHA_NBD_FGGY_GntK"/>
    <property type="match status" value="1"/>
</dbReference>
<dbReference type="GO" id="GO:0005975">
    <property type="term" value="P:carbohydrate metabolic process"/>
    <property type="evidence" value="ECO:0007669"/>
    <property type="project" value="InterPro"/>
</dbReference>
<dbReference type="InterPro" id="IPR018484">
    <property type="entry name" value="FGGY_N"/>
</dbReference>
<dbReference type="PIRSF" id="PIRSF000538">
    <property type="entry name" value="GlpK"/>
    <property type="match status" value="1"/>
</dbReference>
<keyword evidence="2" id="KW-0808">Transferase</keyword>
<organism evidence="6 7">
    <name type="scientific">Candidatus Segetimicrobium genomatis</name>
    <dbReference type="NCBI Taxonomy" id="2569760"/>
    <lineage>
        <taxon>Bacteria</taxon>
        <taxon>Bacillati</taxon>
        <taxon>Candidatus Sysuimicrobiota</taxon>
        <taxon>Candidatus Sysuimicrobiia</taxon>
        <taxon>Candidatus Sysuimicrobiales</taxon>
        <taxon>Candidatus Segetimicrobiaceae</taxon>
        <taxon>Candidatus Segetimicrobium</taxon>
    </lineage>
</organism>
<dbReference type="Proteomes" id="UP000318093">
    <property type="component" value="Unassembled WGS sequence"/>
</dbReference>
<dbReference type="Pfam" id="PF00370">
    <property type="entry name" value="FGGY_N"/>
    <property type="match status" value="1"/>
</dbReference>
<accession>A0A537JJT3</accession>
<evidence type="ECO:0000313" key="7">
    <source>
        <dbReference type="Proteomes" id="UP000318093"/>
    </source>
</evidence>
<name>A0A537JJT3_9BACT</name>
<dbReference type="InterPro" id="IPR000577">
    <property type="entry name" value="Carb_kinase_FGGY"/>
</dbReference>
<feature type="domain" description="Carbohydrate kinase FGGY C-terminal" evidence="5">
    <location>
        <begin position="319"/>
        <end position="506"/>
    </location>
</feature>
<comment type="similarity">
    <text evidence="1">Belongs to the FGGY kinase family.</text>
</comment>
<proteinExistence type="inferred from homology"/>
<dbReference type="SUPFAM" id="SSF53067">
    <property type="entry name" value="Actin-like ATPase domain"/>
    <property type="match status" value="2"/>
</dbReference>
<dbReference type="EMBL" id="VBAN01000091">
    <property type="protein sequence ID" value="TMI83795.1"/>
    <property type="molecule type" value="Genomic_DNA"/>
</dbReference>
<dbReference type="PANTHER" id="PTHR43095">
    <property type="entry name" value="SUGAR KINASE"/>
    <property type="match status" value="1"/>
</dbReference>
<evidence type="ECO:0000259" key="4">
    <source>
        <dbReference type="Pfam" id="PF00370"/>
    </source>
</evidence>
<sequence>MVRCRTVSDRPGPSTRWSWQSACRLPAGKAAGGERVSSIESRSLVSTEEGRVPTVPADSAEAPFILALDLGSSSLRALIYDAQGREVLGTEGRTPLRWTETPDGGVETDPDSLLNGAFHAIDQAVAAAGEAAQSIAAVGVSTFWHNLMGIGRDGRPSTPLYSWADERSAEAARTLRERLDEAAVRRRTGCVFHPSYPAARLLWLREQHPEAFRATRTWISIGEYLAHRCFGRTVCSISMASGTGLLNQERFEWDAELLEAIGLTPERLAPIVDLGDPLSGLAPAFAARWPALRDRPWLPAAGDGALSNLGTGCVTSSRAALVVGTSGALRVLHAAEPFEVPRSLWHYRLNRTRVLTGGAVSNGGNLFRWMQEQFALGPPEEIERGLRSRLSAPRREAVRRLVVLPFLAGERSPEWPLRARGAIVGMTLSTEPLDLLQAGLEAIALRFGLIWDQLRAVVPNVREIVGSGGGLLRSPAWLQIMADVLGHPIIASGEAEGSSRGAALLALEFLGAARAEEMPAPLGDAYRPDPAQHARYREARTAQLAVEAALSPLQEFSRP</sequence>
<reference evidence="6 7" key="1">
    <citation type="journal article" date="2019" name="Nat. Microbiol.">
        <title>Mediterranean grassland soil C-N compound turnover is dependent on rainfall and depth, and is mediated by genomically divergent microorganisms.</title>
        <authorList>
            <person name="Diamond S."/>
            <person name="Andeer P.F."/>
            <person name="Li Z."/>
            <person name="Crits-Christoph A."/>
            <person name="Burstein D."/>
            <person name="Anantharaman K."/>
            <person name="Lane K.R."/>
            <person name="Thomas B.C."/>
            <person name="Pan C."/>
            <person name="Northen T.R."/>
            <person name="Banfield J.F."/>
        </authorList>
    </citation>
    <scope>NUCLEOTIDE SEQUENCE [LARGE SCALE GENOMIC DNA]</scope>
    <source>
        <strain evidence="6">NP_6</strain>
    </source>
</reference>
<dbReference type="AlphaFoldDB" id="A0A537JJT3"/>
<evidence type="ECO:0000256" key="2">
    <source>
        <dbReference type="ARBA" id="ARBA00022679"/>
    </source>
</evidence>
<dbReference type="PANTHER" id="PTHR43095:SF2">
    <property type="entry name" value="GLUCONOKINASE"/>
    <property type="match status" value="1"/>
</dbReference>
<feature type="domain" description="Carbohydrate kinase FGGY N-terminal" evidence="4">
    <location>
        <begin position="65"/>
        <end position="310"/>
    </location>
</feature>
<dbReference type="InterPro" id="IPR050406">
    <property type="entry name" value="FGGY_Carb_Kinase"/>
</dbReference>
<dbReference type="Gene3D" id="3.30.420.40">
    <property type="match status" value="2"/>
</dbReference>
<comment type="caution">
    <text evidence="6">The sequence shown here is derived from an EMBL/GenBank/DDBJ whole genome shotgun (WGS) entry which is preliminary data.</text>
</comment>
<evidence type="ECO:0000256" key="3">
    <source>
        <dbReference type="ARBA" id="ARBA00022777"/>
    </source>
</evidence>
<evidence type="ECO:0000259" key="5">
    <source>
        <dbReference type="Pfam" id="PF02782"/>
    </source>
</evidence>
<evidence type="ECO:0000313" key="6">
    <source>
        <dbReference type="EMBL" id="TMI83795.1"/>
    </source>
</evidence>
<dbReference type="InterPro" id="IPR018485">
    <property type="entry name" value="FGGY_C"/>
</dbReference>
<keyword evidence="3 6" id="KW-0418">Kinase</keyword>
<dbReference type="Pfam" id="PF02782">
    <property type="entry name" value="FGGY_C"/>
    <property type="match status" value="1"/>
</dbReference>
<evidence type="ECO:0000256" key="1">
    <source>
        <dbReference type="ARBA" id="ARBA00009156"/>
    </source>
</evidence>
<dbReference type="InterPro" id="IPR043129">
    <property type="entry name" value="ATPase_NBD"/>
</dbReference>
<gene>
    <name evidence="6" type="ORF">E6H03_03100</name>
</gene>
<dbReference type="GO" id="GO:0016301">
    <property type="term" value="F:kinase activity"/>
    <property type="evidence" value="ECO:0007669"/>
    <property type="project" value="UniProtKB-KW"/>
</dbReference>